<dbReference type="STRING" id="1122155.SAMN02745158_02031"/>
<dbReference type="SUPFAM" id="SSF75005">
    <property type="entry name" value="Arabinanase/levansucrase/invertase"/>
    <property type="match status" value="1"/>
</dbReference>
<feature type="repeat" description="Cell wall-binding" evidence="2">
    <location>
        <begin position="763"/>
        <end position="782"/>
    </location>
</feature>
<dbReference type="CDD" id="cd08983">
    <property type="entry name" value="GH43_Bt3655-like"/>
    <property type="match status" value="1"/>
</dbReference>
<feature type="chain" id="PRO_5038682982" evidence="3">
    <location>
        <begin position="23"/>
        <end position="823"/>
    </location>
</feature>
<dbReference type="AlphaFoldDB" id="A0A1M4XMC0"/>
<organism evidence="5 6">
    <name type="scientific">Lactonifactor longoviformis DSM 17459</name>
    <dbReference type="NCBI Taxonomy" id="1122155"/>
    <lineage>
        <taxon>Bacteria</taxon>
        <taxon>Bacillati</taxon>
        <taxon>Bacillota</taxon>
        <taxon>Clostridia</taxon>
        <taxon>Eubacteriales</taxon>
        <taxon>Clostridiaceae</taxon>
        <taxon>Lactonifactor</taxon>
    </lineage>
</organism>
<feature type="repeat" description="Cell wall-binding" evidence="2">
    <location>
        <begin position="723"/>
        <end position="742"/>
    </location>
</feature>
<dbReference type="InterPro" id="IPR046780">
    <property type="entry name" value="aBig_2"/>
</dbReference>
<dbReference type="Pfam" id="PF01473">
    <property type="entry name" value="Choline_bind_1"/>
    <property type="match status" value="2"/>
</dbReference>
<keyword evidence="6" id="KW-1185">Reference proteome</keyword>
<evidence type="ECO:0000313" key="6">
    <source>
        <dbReference type="Proteomes" id="UP000184245"/>
    </source>
</evidence>
<dbReference type="Pfam" id="PF20578">
    <property type="entry name" value="aBig_2"/>
    <property type="match status" value="1"/>
</dbReference>
<evidence type="ECO:0000256" key="1">
    <source>
        <dbReference type="ARBA" id="ARBA00022737"/>
    </source>
</evidence>
<evidence type="ECO:0000313" key="5">
    <source>
        <dbReference type="EMBL" id="SHE94619.1"/>
    </source>
</evidence>
<feature type="domain" description="Atrophied bacterial Ig" evidence="4">
    <location>
        <begin position="42"/>
        <end position="126"/>
    </location>
</feature>
<accession>A0A1M4XMC0</accession>
<feature type="repeat" description="Cell wall-binding" evidence="2">
    <location>
        <begin position="783"/>
        <end position="802"/>
    </location>
</feature>
<proteinExistence type="predicted"/>
<dbReference type="EMBL" id="FQVI01000009">
    <property type="protein sequence ID" value="SHE94619.1"/>
    <property type="molecule type" value="Genomic_DNA"/>
</dbReference>
<feature type="repeat" description="Cell wall-binding" evidence="2">
    <location>
        <begin position="663"/>
        <end position="682"/>
    </location>
</feature>
<protein>
    <submittedName>
        <fullName evidence="5">Glucan-binding domain-containing protein (YG repeat)</fullName>
    </submittedName>
</protein>
<gene>
    <name evidence="5" type="ORF">SAMN02745158_02031</name>
</gene>
<sequence>MKLSSAKRILAGGLCGIMLVSAVPPAEVMAASDISSVVESNLNIKESQIRQQLTGDLVLPDTVEGLDGASIQYSVAEEDAPYVKVEGNTLKITRPYAGQGNYDFTLTAAVTANDASCVKEFPMTIREGNKDDSYAGYLYVCFANKGGSDVQQIHFFLSEDGLNWTALNGCNPAFLAGSDYTDRVYKTDNVNYAVAEGTAIEETTAGDASVLFPFEGEDQGIRDPYMLRGAKADGSDSDKVWILATDLNTMAPQYGGNWGTMSHDGSTSLFIYETEDFVNWTRRWVDVGSEIEAGAAWAPEAIYNPEKDNYLIYWSCRVATDGYSRNRIYCNETEDFVTFGPTKMYEQEAFYKNWGKLVNANDGYGNIDTSQLWVADTETGDPYGTVYRVVKDETDNHIELMSADSVLDPNVEYDSSAPGRITPYEKDGTLFTTLEELNGAGYNDYQRADVVWNWFRNESTGNHFQKIDQAGMEKYSGAYEGATMFKFFDREEWCVMIDYYGRNSVRYEPYVTYDLSRPDSIRKVSDGYGRTGGDVGCHGGMIPVTLEEYNTLLDTYNSDAGVDNYHALNYISVDKRELEEVLGQLDKAISDTEHYTAAKIQKMKNWKSLGESYAEDPTVSFEKISQVVANAKNLIGEVKPEKLNTWSYEEGNWYYYNEAGEKAKGWLKLLDTWYYLKDDGVMATGWLKLGNTWYYLKGNGAMATGWLKLGNTWYYLKESGAMATGWLKLGSTWYYLKENGAMATGWLKLGSTWYYLKDSGAMATGWLKLGSTWYYLKDSGAMATGWLKLGNTWYYLKDSGAMASSQWIGKYYVNASGAWIKTR</sequence>
<evidence type="ECO:0000259" key="4">
    <source>
        <dbReference type="Pfam" id="PF20578"/>
    </source>
</evidence>
<reference evidence="5 6" key="1">
    <citation type="submission" date="2016-11" db="EMBL/GenBank/DDBJ databases">
        <authorList>
            <person name="Jaros S."/>
            <person name="Januszkiewicz K."/>
            <person name="Wedrychowicz H."/>
        </authorList>
    </citation>
    <scope>NUCLEOTIDE SEQUENCE [LARGE SCALE GENOMIC DNA]</scope>
    <source>
        <strain evidence="5 6">DSM 17459</strain>
    </source>
</reference>
<name>A0A1M4XMC0_9CLOT</name>
<feature type="repeat" description="Cell wall-binding" evidence="2">
    <location>
        <begin position="703"/>
        <end position="722"/>
    </location>
</feature>
<keyword evidence="1" id="KW-0677">Repeat</keyword>
<dbReference type="SUPFAM" id="SSF69360">
    <property type="entry name" value="Cell wall binding repeat"/>
    <property type="match status" value="1"/>
</dbReference>
<dbReference type="Proteomes" id="UP000184245">
    <property type="component" value="Unassembled WGS sequence"/>
</dbReference>
<dbReference type="Gene3D" id="2.20.120.10">
    <property type="entry name" value="Multimodular pneumococcal cell wall endolysin, domain 3"/>
    <property type="match status" value="3"/>
</dbReference>
<dbReference type="InterPro" id="IPR018337">
    <property type="entry name" value="Cell_wall/Cho-bd_repeat"/>
</dbReference>
<dbReference type="Pfam" id="PF19127">
    <property type="entry name" value="Choline_bind_3"/>
    <property type="match status" value="2"/>
</dbReference>
<feature type="repeat" description="Cell wall-binding" evidence="2">
    <location>
        <begin position="683"/>
        <end position="702"/>
    </location>
</feature>
<keyword evidence="3" id="KW-0732">Signal</keyword>
<dbReference type="Gene3D" id="2.115.10.20">
    <property type="entry name" value="Glycosyl hydrolase domain, family 43"/>
    <property type="match status" value="1"/>
</dbReference>
<dbReference type="PROSITE" id="PS51170">
    <property type="entry name" value="CW"/>
    <property type="match status" value="7"/>
</dbReference>
<dbReference type="Gene3D" id="2.10.270.10">
    <property type="entry name" value="Cholin Binding"/>
    <property type="match status" value="1"/>
</dbReference>
<evidence type="ECO:0000256" key="3">
    <source>
        <dbReference type="SAM" id="SignalP"/>
    </source>
</evidence>
<feature type="repeat" description="Cell wall-binding" evidence="2">
    <location>
        <begin position="743"/>
        <end position="762"/>
    </location>
</feature>
<dbReference type="RefSeq" id="WP_207650928.1">
    <property type="nucleotide sequence ID" value="NZ_FQVI01000009.1"/>
</dbReference>
<feature type="signal peptide" evidence="3">
    <location>
        <begin position="1"/>
        <end position="22"/>
    </location>
</feature>
<evidence type="ECO:0000256" key="2">
    <source>
        <dbReference type="PROSITE-ProRule" id="PRU00591"/>
    </source>
</evidence>
<dbReference type="InterPro" id="IPR023296">
    <property type="entry name" value="Glyco_hydro_beta-prop_sf"/>
</dbReference>